<dbReference type="SUPFAM" id="SSF52402">
    <property type="entry name" value="Adenine nucleotide alpha hydrolases-like"/>
    <property type="match status" value="1"/>
</dbReference>
<sequence length="179" mass="18508">MAEHLILAAVDGSENALVAAGAAARFASLLSGHLGLVTVLQVPRSPMGFGSGVFSGGLRDRLLDEARAEAEKNLQGVAERIHDACGLGMPEYFIAVGAPEVEIPKIVAANEGVIMVVVGRQGFGTEGKPRGLPHALGNLGAKLSLSLKVPVLTVPADALEGQICPGIEKLRSEVRDEEA</sequence>
<dbReference type="EMBL" id="JAAXYO010000180">
    <property type="protein sequence ID" value="MBU2789052.1"/>
    <property type="molecule type" value="Genomic_DNA"/>
</dbReference>
<evidence type="ECO:0000313" key="3">
    <source>
        <dbReference type="Proteomes" id="UP001197378"/>
    </source>
</evidence>
<evidence type="ECO:0000259" key="1">
    <source>
        <dbReference type="Pfam" id="PF00582"/>
    </source>
</evidence>
<feature type="domain" description="UspA" evidence="1">
    <location>
        <begin position="6"/>
        <end position="155"/>
    </location>
</feature>
<organism evidence="2 3">
    <name type="scientific">Igneacidithiobacillus copahuensis</name>
    <dbReference type="NCBI Taxonomy" id="2724909"/>
    <lineage>
        <taxon>Bacteria</taxon>
        <taxon>Pseudomonadati</taxon>
        <taxon>Pseudomonadota</taxon>
        <taxon>Acidithiobacillia</taxon>
        <taxon>Acidithiobacillales</taxon>
        <taxon>Acidithiobacillaceae</taxon>
        <taxon>Igneacidithiobacillus</taxon>
    </lineage>
</organism>
<comment type="caution">
    <text evidence="2">The sequence shown here is derived from an EMBL/GenBank/DDBJ whole genome shotgun (WGS) entry which is preliminary data.</text>
</comment>
<dbReference type="InterPro" id="IPR014729">
    <property type="entry name" value="Rossmann-like_a/b/a_fold"/>
</dbReference>
<gene>
    <name evidence="2" type="ORF">HFQ13_12700</name>
</gene>
<evidence type="ECO:0000313" key="2">
    <source>
        <dbReference type="EMBL" id="MBU2789052.1"/>
    </source>
</evidence>
<keyword evidence="3" id="KW-1185">Reference proteome</keyword>
<dbReference type="Proteomes" id="UP001197378">
    <property type="component" value="Unassembled WGS sequence"/>
</dbReference>
<reference evidence="2" key="1">
    <citation type="journal article" date="2021" name="ISME J.">
        <title>Genomic evolution of the class Acidithiobacillia: deep-branching Proteobacteria living in extreme acidic conditions.</title>
        <authorList>
            <person name="Moya-Beltran A."/>
            <person name="Beard S."/>
            <person name="Rojas-Villalobos C."/>
            <person name="Issotta F."/>
            <person name="Gallardo Y."/>
            <person name="Ulloa R."/>
            <person name="Giaveno A."/>
            <person name="Degli Esposti M."/>
            <person name="Johnson D.B."/>
            <person name="Quatrini R."/>
        </authorList>
    </citation>
    <scope>NUCLEOTIDE SEQUENCE</scope>
    <source>
        <strain evidence="2">VAN18-1</strain>
    </source>
</reference>
<accession>A0AAE3CKN8</accession>
<dbReference type="RefSeq" id="WP_215870973.1">
    <property type="nucleotide sequence ID" value="NZ_JAAXYO010000180.1"/>
</dbReference>
<dbReference type="AlphaFoldDB" id="A0AAE3CKN8"/>
<name>A0AAE3CKN8_9PROT</name>
<protein>
    <submittedName>
        <fullName evidence="2">Universal stress protein</fullName>
    </submittedName>
</protein>
<dbReference type="InterPro" id="IPR006016">
    <property type="entry name" value="UspA"/>
</dbReference>
<dbReference type="Gene3D" id="3.40.50.620">
    <property type="entry name" value="HUPs"/>
    <property type="match status" value="1"/>
</dbReference>
<dbReference type="Pfam" id="PF00582">
    <property type="entry name" value="Usp"/>
    <property type="match status" value="1"/>
</dbReference>
<proteinExistence type="predicted"/>